<comment type="caution">
    <text evidence="8">The sequence shown here is derived from an EMBL/GenBank/DDBJ whole genome shotgun (WGS) entry which is preliminary data.</text>
</comment>
<proteinExistence type="inferred from homology"/>
<evidence type="ECO:0000256" key="1">
    <source>
        <dbReference type="ARBA" id="ARBA00004370"/>
    </source>
</evidence>
<feature type="transmembrane region" description="Helical" evidence="7">
    <location>
        <begin position="461"/>
        <end position="481"/>
    </location>
</feature>
<reference evidence="8" key="1">
    <citation type="submission" date="2021-03" db="EMBL/GenBank/DDBJ databases">
        <authorList>
            <person name="Li Z."/>
            <person name="Yang C."/>
        </authorList>
    </citation>
    <scope>NUCLEOTIDE SEQUENCE</scope>
    <source>
        <strain evidence="8">Dzin_1.0</strain>
        <tissue evidence="8">Leaf</tissue>
    </source>
</reference>
<evidence type="ECO:0000313" key="9">
    <source>
        <dbReference type="Proteomes" id="UP001085076"/>
    </source>
</evidence>
<keyword evidence="5 7" id="KW-0472">Membrane</keyword>
<protein>
    <recommendedName>
        <fullName evidence="10">Protein odr-4 homolog</fullName>
    </recommendedName>
</protein>
<gene>
    <name evidence="8" type="ORF">J5N97_028945</name>
</gene>
<evidence type="ECO:0000256" key="7">
    <source>
        <dbReference type="SAM" id="Phobius"/>
    </source>
</evidence>
<dbReference type="Proteomes" id="UP001085076">
    <property type="component" value="Miscellaneous, Linkage group lg09"/>
</dbReference>
<dbReference type="AlphaFoldDB" id="A0A9D5BZY2"/>
<dbReference type="PANTHER" id="PTHR33966:SF1">
    <property type="entry name" value="PROTEIN ODR-4 HOMOLOG"/>
    <property type="match status" value="1"/>
</dbReference>
<dbReference type="GO" id="GO:0012505">
    <property type="term" value="C:endomembrane system"/>
    <property type="evidence" value="ECO:0007669"/>
    <property type="project" value="TreeGrafter"/>
</dbReference>
<reference evidence="8" key="2">
    <citation type="journal article" date="2022" name="Hortic Res">
        <title>The genome of Dioscorea zingiberensis sheds light on the biosynthesis, origin and evolution of the medicinally important diosgenin saponins.</title>
        <authorList>
            <person name="Li Y."/>
            <person name="Tan C."/>
            <person name="Li Z."/>
            <person name="Guo J."/>
            <person name="Li S."/>
            <person name="Chen X."/>
            <person name="Wang C."/>
            <person name="Dai X."/>
            <person name="Yang H."/>
            <person name="Song W."/>
            <person name="Hou L."/>
            <person name="Xu J."/>
            <person name="Tong Z."/>
            <person name="Xu A."/>
            <person name="Yuan X."/>
            <person name="Wang W."/>
            <person name="Yang Q."/>
            <person name="Chen L."/>
            <person name="Sun Z."/>
            <person name="Wang K."/>
            <person name="Pan B."/>
            <person name="Chen J."/>
            <person name="Bao Y."/>
            <person name="Liu F."/>
            <person name="Qi X."/>
            <person name="Gang D.R."/>
            <person name="Wen J."/>
            <person name="Li J."/>
        </authorList>
    </citation>
    <scope>NUCLEOTIDE SEQUENCE</scope>
    <source>
        <strain evidence="8">Dzin_1.0</strain>
    </source>
</reference>
<evidence type="ECO:0000256" key="6">
    <source>
        <dbReference type="SAM" id="MobiDB-lite"/>
    </source>
</evidence>
<organism evidence="8 9">
    <name type="scientific">Dioscorea zingiberensis</name>
    <dbReference type="NCBI Taxonomy" id="325984"/>
    <lineage>
        <taxon>Eukaryota</taxon>
        <taxon>Viridiplantae</taxon>
        <taxon>Streptophyta</taxon>
        <taxon>Embryophyta</taxon>
        <taxon>Tracheophyta</taxon>
        <taxon>Spermatophyta</taxon>
        <taxon>Magnoliopsida</taxon>
        <taxon>Liliopsida</taxon>
        <taxon>Dioscoreales</taxon>
        <taxon>Dioscoreaceae</taxon>
        <taxon>Dioscorea</taxon>
    </lineage>
</organism>
<dbReference type="GO" id="GO:0008104">
    <property type="term" value="P:intracellular protein localization"/>
    <property type="evidence" value="ECO:0007669"/>
    <property type="project" value="TreeGrafter"/>
</dbReference>
<keyword evidence="3 7" id="KW-0812">Transmembrane</keyword>
<dbReference type="EMBL" id="JAGGNH010000009">
    <property type="protein sequence ID" value="KAJ0963823.1"/>
    <property type="molecule type" value="Genomic_DNA"/>
</dbReference>
<sequence>MVKSAVGDESRLRFAEDRLFQSGAPAETGLIIGKLSSVSDRGLIFDLIPTPPTDSGGPACTLRSEGGGREDKKKGSKGGKSSSDPTPSLVIDGDWVAEHARQVSRMLLGGMYVIGAYVWASEASFKATSQTILSQTIRGIAQAVSKVESDSDEMLLIHISYSPRRWACLKGTHASGSLRPCDFKMTKLITSLQTFRCMYNFEMRIPVSQSEALRSDIKNVLRKRIASLAKEFRGAKALIDGHLWTGNQLSISEDPHTVELLLPFKDGASSEASSSEDIVGLILFSGAIFASAYLGPKEPISQAISDLQGDIINSLRSRLDIISDEAEGNSNLMASSGREEASSEISAEKPFHRLMLHELRNPYCLSFPKRVLVPWLADACICDYLQPSETFEDLKERCKEMMSMETPIDTSALIEPETEAISIAAKSFWDAIQGDSASIVHKSNSREHASRNEGTGMKTSFISFPVAVIILLLALLIGLAIKFL</sequence>
<dbReference type="Pfam" id="PF14778">
    <property type="entry name" value="ODR4-like"/>
    <property type="match status" value="1"/>
</dbReference>
<evidence type="ECO:0000256" key="4">
    <source>
        <dbReference type="ARBA" id="ARBA00022989"/>
    </source>
</evidence>
<accession>A0A9D5BZY2</accession>
<evidence type="ECO:0000256" key="3">
    <source>
        <dbReference type="ARBA" id="ARBA00022692"/>
    </source>
</evidence>
<dbReference type="GO" id="GO:0016020">
    <property type="term" value="C:membrane"/>
    <property type="evidence" value="ECO:0007669"/>
    <property type="project" value="UniProtKB-SubCell"/>
</dbReference>
<evidence type="ECO:0000256" key="5">
    <source>
        <dbReference type="ARBA" id="ARBA00023136"/>
    </source>
</evidence>
<keyword evidence="4 7" id="KW-1133">Transmembrane helix</keyword>
<evidence type="ECO:0008006" key="10">
    <source>
        <dbReference type="Google" id="ProtNLM"/>
    </source>
</evidence>
<name>A0A9D5BZY2_9LILI</name>
<dbReference type="OrthoDB" id="21458at2759"/>
<dbReference type="InterPro" id="IPR029454">
    <property type="entry name" value="ODR-4-like"/>
</dbReference>
<dbReference type="PANTHER" id="PTHR33966">
    <property type="entry name" value="PROTEIN ODR-4 HOMOLOG"/>
    <property type="match status" value="1"/>
</dbReference>
<feature type="region of interest" description="Disordered" evidence="6">
    <location>
        <begin position="48"/>
        <end position="88"/>
    </location>
</feature>
<evidence type="ECO:0000256" key="2">
    <source>
        <dbReference type="ARBA" id="ARBA00010131"/>
    </source>
</evidence>
<comment type="similarity">
    <text evidence="2">Belongs to the ODR-4 family.</text>
</comment>
<keyword evidence="9" id="KW-1185">Reference proteome</keyword>
<evidence type="ECO:0000313" key="8">
    <source>
        <dbReference type="EMBL" id="KAJ0963823.1"/>
    </source>
</evidence>
<comment type="subcellular location">
    <subcellularLocation>
        <location evidence="1">Membrane</location>
    </subcellularLocation>
</comment>